<dbReference type="NCBIfam" id="NF011606">
    <property type="entry name" value="PRK15032.1"/>
    <property type="match status" value="1"/>
</dbReference>
<keyword evidence="18" id="KW-1185">Reference proteome</keyword>
<dbReference type="SUPFAM" id="SSF48695">
    <property type="entry name" value="Multiheme cytochromes"/>
    <property type="match status" value="1"/>
</dbReference>
<feature type="binding site" description="covalent" evidence="14">
    <location>
        <position position="82"/>
    </location>
    <ligand>
        <name>heme</name>
        <dbReference type="ChEBI" id="CHEBI:30413"/>
        <label>2</label>
    </ligand>
</feature>
<dbReference type="GO" id="GO:0009055">
    <property type="term" value="F:electron transfer activity"/>
    <property type="evidence" value="ECO:0007669"/>
    <property type="project" value="UniProtKB-UniRule"/>
</dbReference>
<feature type="binding site" description="axial binding residue" evidence="15">
    <location>
        <position position="83"/>
    </location>
    <ligand>
        <name>heme</name>
        <dbReference type="ChEBI" id="CHEBI:30413"/>
        <label>2</label>
    </ligand>
    <ligandPart>
        <name>Fe</name>
        <dbReference type="ChEBI" id="CHEBI:18248"/>
    </ligandPart>
</feature>
<evidence type="ECO:0000256" key="1">
    <source>
        <dbReference type="ARBA" id="ARBA00004249"/>
    </source>
</evidence>
<feature type="binding site" description="covalent" evidence="14">
    <location>
        <position position="175"/>
    </location>
    <ligand>
        <name>heme</name>
        <dbReference type="ChEBI" id="CHEBI:30413"/>
        <label>4</label>
    </ligand>
</feature>
<feature type="binding site" description="covalent" evidence="14">
    <location>
        <position position="143"/>
    </location>
    <ligand>
        <name>heme</name>
        <dbReference type="ChEBI" id="CHEBI:30413"/>
        <label>3</label>
    </ligand>
</feature>
<keyword evidence="6 13" id="KW-0349">Heme</keyword>
<evidence type="ECO:0000256" key="14">
    <source>
        <dbReference type="PIRSR" id="PIRSR000014-1"/>
    </source>
</evidence>
<protein>
    <recommendedName>
        <fullName evidence="13">Cytochrome c-type protein</fullName>
    </recommendedName>
</protein>
<keyword evidence="4 13" id="KW-1003">Cell membrane</keyword>
<dbReference type="Proteomes" id="UP000233467">
    <property type="component" value="Unassembled WGS sequence"/>
</dbReference>
<feature type="binding site" description="axial binding residue" evidence="15">
    <location>
        <position position="144"/>
    </location>
    <ligand>
        <name>heme</name>
        <dbReference type="ChEBI" id="CHEBI:30413"/>
        <label>3</label>
    </ligand>
    <ligandPart>
        <name>Fe</name>
        <dbReference type="ChEBI" id="CHEBI:18248"/>
    </ligandPart>
</feature>
<dbReference type="GO" id="GO:0005886">
    <property type="term" value="C:plasma membrane"/>
    <property type="evidence" value="ECO:0007669"/>
    <property type="project" value="UniProtKB-SubCell"/>
</dbReference>
<organism evidence="17 18">
    <name type="scientific">Aeromonas sobria</name>
    <dbReference type="NCBI Taxonomy" id="646"/>
    <lineage>
        <taxon>Bacteria</taxon>
        <taxon>Pseudomonadati</taxon>
        <taxon>Pseudomonadota</taxon>
        <taxon>Gammaproteobacteria</taxon>
        <taxon>Aeromonadales</taxon>
        <taxon>Aeromonadaceae</taxon>
        <taxon>Aeromonas</taxon>
    </lineage>
</organism>
<feature type="binding site" description="covalent" evidence="14">
    <location>
        <position position="79"/>
    </location>
    <ligand>
        <name>heme</name>
        <dbReference type="ChEBI" id="CHEBI:30413"/>
        <label>2</label>
    </ligand>
</feature>
<evidence type="ECO:0000256" key="9">
    <source>
        <dbReference type="ARBA" id="ARBA00022982"/>
    </source>
</evidence>
<evidence type="ECO:0000256" key="11">
    <source>
        <dbReference type="ARBA" id="ARBA00023004"/>
    </source>
</evidence>
<dbReference type="PANTHER" id="PTHR30333">
    <property type="entry name" value="CYTOCHROME C-TYPE PROTEIN"/>
    <property type="match status" value="1"/>
</dbReference>
<feature type="binding site" description="covalent" evidence="14">
    <location>
        <position position="333"/>
    </location>
    <ligand>
        <name>heme</name>
        <dbReference type="ChEBI" id="CHEBI:30413"/>
        <label>5</label>
    </ligand>
</feature>
<comment type="PTM">
    <text evidence="14">Binds 5 heme groups per subunit.</text>
</comment>
<dbReference type="InterPro" id="IPR038266">
    <property type="entry name" value="NapC/NirT_cytc_sf"/>
</dbReference>
<dbReference type="GO" id="GO:0009276">
    <property type="term" value="C:Gram-negative-bacterium-type cell wall"/>
    <property type="evidence" value="ECO:0007669"/>
    <property type="project" value="UniProtKB-UniRule"/>
</dbReference>
<feature type="binding site" description="covalent" evidence="14">
    <location>
        <position position="140"/>
    </location>
    <ligand>
        <name>heme</name>
        <dbReference type="ChEBI" id="CHEBI:30413"/>
        <label>3</label>
    </ligand>
</feature>
<dbReference type="GO" id="GO:0005506">
    <property type="term" value="F:iron ion binding"/>
    <property type="evidence" value="ECO:0007669"/>
    <property type="project" value="UniProtKB-UniRule"/>
</dbReference>
<evidence type="ECO:0000313" key="17">
    <source>
        <dbReference type="EMBL" id="PKQ74507.1"/>
    </source>
</evidence>
<dbReference type="InterPro" id="IPR051174">
    <property type="entry name" value="Cytochrome_c-type_ET"/>
</dbReference>
<feature type="binding site" description="covalent" evidence="14">
    <location>
        <position position="172"/>
    </location>
    <ligand>
        <name>heme</name>
        <dbReference type="ChEBI" id="CHEBI:30413"/>
        <label>4</label>
    </ligand>
</feature>
<dbReference type="InterPro" id="IPR005126">
    <property type="entry name" value="NapC/NirT_cyt_c_N"/>
</dbReference>
<feature type="domain" description="NapC/NirT cytochrome c N-terminal" evidence="16">
    <location>
        <begin position="12"/>
        <end position="186"/>
    </location>
</feature>
<comment type="subcellular location">
    <subcellularLocation>
        <location evidence="1">Cell inner membrane</location>
        <topology evidence="1">Single-pass type II membrane protein</topology>
    </subcellularLocation>
</comment>
<keyword evidence="10" id="KW-1133">Transmembrane helix</keyword>
<dbReference type="InterPro" id="IPR036280">
    <property type="entry name" value="Multihaem_cyt_sf"/>
</dbReference>
<evidence type="ECO:0000259" key="16">
    <source>
        <dbReference type="Pfam" id="PF03264"/>
    </source>
</evidence>
<dbReference type="PANTHER" id="PTHR30333:SF2">
    <property type="entry name" value="CYTOCHROME C-TYPE PROTEIN TORC"/>
    <property type="match status" value="1"/>
</dbReference>
<keyword evidence="7" id="KW-0812">Transmembrane</keyword>
<keyword evidence="5 13" id="KW-0997">Cell inner membrane</keyword>
<evidence type="ECO:0000256" key="2">
    <source>
        <dbReference type="ARBA" id="ARBA00006417"/>
    </source>
</evidence>
<comment type="caution">
    <text evidence="17">The sequence shown here is derived from an EMBL/GenBank/DDBJ whole genome shotgun (WGS) entry which is preliminary data.</text>
</comment>
<dbReference type="InterPro" id="IPR009154">
    <property type="entry name" value="Membr-bd_4haem_cyt_TorC"/>
</dbReference>
<gene>
    <name evidence="17" type="ORF">CJP16_17635</name>
</gene>
<name>A0A2N3IS27_AERSO</name>
<dbReference type="Gene3D" id="1.10.3820.10">
    <property type="entry name" value="Di-heme elbow motif domain"/>
    <property type="match status" value="1"/>
</dbReference>
<dbReference type="EMBL" id="NQMM01000048">
    <property type="protein sequence ID" value="PKQ74507.1"/>
    <property type="molecule type" value="Genomic_DNA"/>
</dbReference>
<evidence type="ECO:0000256" key="4">
    <source>
        <dbReference type="ARBA" id="ARBA00022475"/>
    </source>
</evidence>
<evidence type="ECO:0000256" key="5">
    <source>
        <dbReference type="ARBA" id="ARBA00022519"/>
    </source>
</evidence>
<accession>A0A2N3IS27</accession>
<feature type="binding site" description="axial binding residue" evidence="15">
    <location>
        <position position="53"/>
    </location>
    <ligand>
        <name>heme</name>
        <dbReference type="ChEBI" id="CHEBI:30413"/>
        <label>1</label>
    </ligand>
    <ligandPart>
        <name>Fe</name>
        <dbReference type="ChEBI" id="CHEBI:18248"/>
    </ligandPart>
</feature>
<dbReference type="FunFam" id="1.10.3820.10:FF:000001">
    <property type="entry name" value="Cytochrome c-type protein"/>
    <property type="match status" value="1"/>
</dbReference>
<dbReference type="RefSeq" id="WP_101325705.1">
    <property type="nucleotide sequence ID" value="NZ_NQMM01000048.1"/>
</dbReference>
<sequence>MMKKLWHFLRTPSRRWSVLALLLVGVGVTLAGTVGLHYGFEKTSSLKFCISCHSMKDTVYPEYKESIHFKNASGVQAVCTDCHQPKDFVGKVARKMEAANDLYQEYIGHSIDTQEKFEDRRLHLAEKVWARMSSQNSKTCKSCHSYDNMDHAKQSPAAALAMKDAAAKNMNCIECHKGIAHELPNMAGGFRATYATLASEAQQTPAAETLYNLGEKDLYASEQSTDPVGKLLPASRIEVVARSGDRLKVTIEGWRESDGKGRVLSEYMGKRVFVATIRDELKASEQILKKETDSATHINWEQVQVQAWVDNKGFESSLKPIWDYAGEMYKSTCNSCHGAPDPAHFTANGWISGLKAMSAYYRLSKEEERTLLKYLQNHAADTGGQGSH</sequence>
<evidence type="ECO:0000256" key="15">
    <source>
        <dbReference type="PIRSR" id="PIRSR000014-2"/>
    </source>
</evidence>
<keyword evidence="8 13" id="KW-0479">Metal-binding</keyword>
<dbReference type="PIRSF" id="PIRSF000014">
    <property type="entry name" value="4_hem_cytch_TorC"/>
    <property type="match status" value="1"/>
</dbReference>
<evidence type="ECO:0000256" key="8">
    <source>
        <dbReference type="ARBA" id="ARBA00022723"/>
    </source>
</evidence>
<feature type="binding site" description="axial binding residue" evidence="15">
    <location>
        <position position="337"/>
    </location>
    <ligand>
        <name>heme</name>
        <dbReference type="ChEBI" id="CHEBI:30413"/>
        <label>5</label>
    </ligand>
    <ligandPart>
        <name>Fe</name>
        <dbReference type="ChEBI" id="CHEBI:18248"/>
    </ligandPart>
</feature>
<keyword evidence="9 13" id="KW-0249">Electron transport</keyword>
<evidence type="ECO:0000256" key="3">
    <source>
        <dbReference type="ARBA" id="ARBA00022448"/>
    </source>
</evidence>
<evidence type="ECO:0000256" key="12">
    <source>
        <dbReference type="ARBA" id="ARBA00023136"/>
    </source>
</evidence>
<feature type="binding site" description="covalent" evidence="14">
    <location>
        <position position="336"/>
    </location>
    <ligand>
        <name>heme</name>
        <dbReference type="ChEBI" id="CHEBI:30413"/>
        <label>5</label>
    </ligand>
</feature>
<keyword evidence="12 13" id="KW-0472">Membrane</keyword>
<dbReference type="GO" id="GO:0020037">
    <property type="term" value="F:heme binding"/>
    <property type="evidence" value="ECO:0007669"/>
    <property type="project" value="UniProtKB-UniRule"/>
</dbReference>
<feature type="binding site" description="axial binding residue" evidence="15">
    <location>
        <position position="176"/>
    </location>
    <ligand>
        <name>heme</name>
        <dbReference type="ChEBI" id="CHEBI:30413"/>
        <label>4</label>
    </ligand>
    <ligandPart>
        <name>Fe</name>
        <dbReference type="ChEBI" id="CHEBI:18248"/>
    </ligandPart>
</feature>
<evidence type="ECO:0000256" key="13">
    <source>
        <dbReference type="PIRNR" id="PIRNR000014"/>
    </source>
</evidence>
<feature type="binding site" description="covalent" evidence="14">
    <location>
        <position position="52"/>
    </location>
    <ligand>
        <name>heme</name>
        <dbReference type="ChEBI" id="CHEBI:30413"/>
        <label>1</label>
    </ligand>
</feature>
<reference evidence="17 18" key="1">
    <citation type="journal article" date="2017" name="Front. Microbiol.">
        <title>Strong Genomic and Phenotypic Heterogeneity in the Aeromonas sobria Species Complex.</title>
        <authorList>
            <person name="Gauthier J."/>
            <person name="Vincent A.T."/>
            <person name="Charette S.J."/>
            <person name="Derome N."/>
        </authorList>
    </citation>
    <scope>NUCLEOTIDE SEQUENCE [LARGE SCALE GENOMIC DNA]</scope>
    <source>
        <strain evidence="17 18">TM18</strain>
    </source>
</reference>
<evidence type="ECO:0000256" key="10">
    <source>
        <dbReference type="ARBA" id="ARBA00022989"/>
    </source>
</evidence>
<comment type="similarity">
    <text evidence="2 13">Belongs to the TorC/TorY family.</text>
</comment>
<feature type="binding site" description="covalent" evidence="14">
    <location>
        <position position="49"/>
    </location>
    <ligand>
        <name>heme</name>
        <dbReference type="ChEBI" id="CHEBI:30413"/>
        <label>1</label>
    </ligand>
</feature>
<keyword evidence="11 13" id="KW-0408">Iron</keyword>
<dbReference type="AlphaFoldDB" id="A0A2N3IS27"/>
<dbReference type="GO" id="GO:0009061">
    <property type="term" value="P:anaerobic respiration"/>
    <property type="evidence" value="ECO:0007669"/>
    <property type="project" value="TreeGrafter"/>
</dbReference>
<evidence type="ECO:0000256" key="7">
    <source>
        <dbReference type="ARBA" id="ARBA00022692"/>
    </source>
</evidence>
<evidence type="ECO:0000256" key="6">
    <source>
        <dbReference type="ARBA" id="ARBA00022617"/>
    </source>
</evidence>
<evidence type="ECO:0000313" key="18">
    <source>
        <dbReference type="Proteomes" id="UP000233467"/>
    </source>
</evidence>
<proteinExistence type="inferred from homology"/>
<dbReference type="Pfam" id="PF03264">
    <property type="entry name" value="Cytochrom_NNT"/>
    <property type="match status" value="1"/>
</dbReference>
<keyword evidence="3 13" id="KW-0813">Transport</keyword>